<dbReference type="SUPFAM" id="SSF48371">
    <property type="entry name" value="ARM repeat"/>
    <property type="match status" value="1"/>
</dbReference>
<keyword evidence="4" id="KW-1185">Reference proteome</keyword>
<evidence type="ECO:0000313" key="3">
    <source>
        <dbReference type="EMBL" id="PRQ47012.1"/>
    </source>
</evidence>
<dbReference type="Pfam" id="PF08161">
    <property type="entry name" value="RRP12_HEAT"/>
    <property type="match status" value="1"/>
</dbReference>
<dbReference type="EMBL" id="PDCK01000040">
    <property type="protein sequence ID" value="PRQ47012.1"/>
    <property type="molecule type" value="Genomic_DNA"/>
</dbReference>
<evidence type="ECO:0000313" key="4">
    <source>
        <dbReference type="Proteomes" id="UP000238479"/>
    </source>
</evidence>
<dbReference type="AlphaFoldDB" id="A0A2P6RKQ1"/>
<dbReference type="InterPro" id="IPR057860">
    <property type="entry name" value="HEAT_RRP12_N"/>
</dbReference>
<dbReference type="Proteomes" id="UP000238479">
    <property type="component" value="Chromosome 2"/>
</dbReference>
<gene>
    <name evidence="3" type="ORF">RchiOBHm_Chr2g0095131</name>
</gene>
<dbReference type="PANTHER" id="PTHR48445:SF1">
    <property type="entry name" value="OS02G0782100 PROTEIN"/>
    <property type="match status" value="1"/>
</dbReference>
<proteinExistence type="predicted"/>
<feature type="domain" description="RRP12 HEAT" evidence="1">
    <location>
        <begin position="358"/>
        <end position="488"/>
    </location>
</feature>
<organism evidence="3 4">
    <name type="scientific">Rosa chinensis</name>
    <name type="common">China rose</name>
    <dbReference type="NCBI Taxonomy" id="74649"/>
    <lineage>
        <taxon>Eukaryota</taxon>
        <taxon>Viridiplantae</taxon>
        <taxon>Streptophyta</taxon>
        <taxon>Embryophyta</taxon>
        <taxon>Tracheophyta</taxon>
        <taxon>Spermatophyta</taxon>
        <taxon>Magnoliopsida</taxon>
        <taxon>eudicotyledons</taxon>
        <taxon>Gunneridae</taxon>
        <taxon>Pentapetalae</taxon>
        <taxon>rosids</taxon>
        <taxon>fabids</taxon>
        <taxon>Rosales</taxon>
        <taxon>Rosaceae</taxon>
        <taxon>Rosoideae</taxon>
        <taxon>Rosoideae incertae sedis</taxon>
        <taxon>Rosa</taxon>
    </lineage>
</organism>
<evidence type="ECO:0000259" key="2">
    <source>
        <dbReference type="Pfam" id="PF25772"/>
    </source>
</evidence>
<dbReference type="Pfam" id="PF25772">
    <property type="entry name" value="HEAT_RRP12_N"/>
    <property type="match status" value="1"/>
</dbReference>
<dbReference type="InterPro" id="IPR012978">
    <property type="entry name" value="HEAT_RRP12"/>
</dbReference>
<dbReference type="OrthoDB" id="10396847at2759"/>
<dbReference type="PANTHER" id="PTHR48445">
    <property type="entry name" value="OS02G0782100 PROTEIN"/>
    <property type="match status" value="1"/>
</dbReference>
<name>A0A2P6RKQ1_ROSCH</name>
<protein>
    <submittedName>
        <fullName evidence="3">Uncharacterized protein</fullName>
    </submittedName>
</protein>
<accession>A0A2P6RKQ1</accession>
<dbReference type="InterPro" id="IPR016024">
    <property type="entry name" value="ARM-type_fold"/>
</dbReference>
<reference evidence="3 4" key="1">
    <citation type="journal article" date="2018" name="Nat. Genet.">
        <title>The Rosa genome provides new insights in the design of modern roses.</title>
        <authorList>
            <person name="Bendahmane M."/>
        </authorList>
    </citation>
    <scope>NUCLEOTIDE SEQUENCE [LARGE SCALE GENOMIC DNA]</scope>
    <source>
        <strain evidence="4">cv. Old Blush</strain>
    </source>
</reference>
<comment type="caution">
    <text evidence="3">The sequence shown here is derived from an EMBL/GenBank/DDBJ whole genome shotgun (WGS) entry which is preliminary data.</text>
</comment>
<dbReference type="Gramene" id="PRQ47012">
    <property type="protein sequence ID" value="PRQ47012"/>
    <property type="gene ID" value="RchiOBHm_Chr2g0095131"/>
</dbReference>
<dbReference type="STRING" id="74649.A0A2P6RKQ1"/>
<sequence length="583" mass="65052">METLNPTTSTTVDDAAANIGFSILMRFSDSRREIDLEIRKLITVMCQVFRDHKAPPTPLAYLSATCSSLDLIAASKPRPSDDMLHAHITILSIVIPKVPPAFLINNLQLVCNSLALALRSSSPSASFDSAACTGVKYIAQLLISSANCVNNWSQVSKPFRSLFSFAYVVFSIEVREQAGLCVHDTLQSFRGTPLFGPASKTITDLLMKKYLPPRVESNTDGVNRINQLKAMYTLNLVMLCLGAMSTEDRTAVLVYFKDLLELHHTYVTRLITDALYRLCLHPSSPDVDLELLLDLICSICLSVSQHKMNFIMKTIAGLLNFGVPKVYSLNKEICKIKLPIMFDALIVLLEQSDLRNVQDAANALMRLVAYIDEGMIKQGVDRALMNANMENGSQSEPTLIEKLCATFPKLLSYRCTNIRHLVFEIVSTMFNKLGVHSAYLMRGTVKTLADMQILPDREFPFKEEVKLLLEMVSEKCGLDAILAIIPQEHMELLAEINQQLGSKSVDASSHVSKAITSGNNLSQSKYVDNYRRYYNMKRKLAGKESLSDLQWRAVLDRQARRDARQAISKGILGAARMAKKLKL</sequence>
<evidence type="ECO:0000259" key="1">
    <source>
        <dbReference type="Pfam" id="PF08161"/>
    </source>
</evidence>
<feature type="domain" description="RRP12 N-terminal HEAT" evidence="2">
    <location>
        <begin position="9"/>
        <end position="284"/>
    </location>
</feature>